<accession>A0A5B7CUG6</accession>
<evidence type="ECO:0000313" key="2">
    <source>
        <dbReference type="Proteomes" id="UP000324222"/>
    </source>
</evidence>
<keyword evidence="2" id="KW-1185">Reference proteome</keyword>
<gene>
    <name evidence="1" type="ORF">E2C01_005537</name>
</gene>
<dbReference type="Proteomes" id="UP000324222">
    <property type="component" value="Unassembled WGS sequence"/>
</dbReference>
<dbReference type="AlphaFoldDB" id="A0A5B7CUG6"/>
<proteinExistence type="predicted"/>
<sequence>MTLKTNYHKKESNLTCEAVTHVYKYQLIGTLTQCHLAVSSNNKFKIIAKHINTITVMEAEGKKLIYTISYKLQMVDYAKVQESSSKSFTAITYRKR</sequence>
<organism evidence="1 2">
    <name type="scientific">Portunus trituberculatus</name>
    <name type="common">Swimming crab</name>
    <name type="synonym">Neptunus trituberculatus</name>
    <dbReference type="NCBI Taxonomy" id="210409"/>
    <lineage>
        <taxon>Eukaryota</taxon>
        <taxon>Metazoa</taxon>
        <taxon>Ecdysozoa</taxon>
        <taxon>Arthropoda</taxon>
        <taxon>Crustacea</taxon>
        <taxon>Multicrustacea</taxon>
        <taxon>Malacostraca</taxon>
        <taxon>Eumalacostraca</taxon>
        <taxon>Eucarida</taxon>
        <taxon>Decapoda</taxon>
        <taxon>Pleocyemata</taxon>
        <taxon>Brachyura</taxon>
        <taxon>Eubrachyura</taxon>
        <taxon>Portunoidea</taxon>
        <taxon>Portunidae</taxon>
        <taxon>Portuninae</taxon>
        <taxon>Portunus</taxon>
    </lineage>
</organism>
<evidence type="ECO:0000313" key="1">
    <source>
        <dbReference type="EMBL" id="MPC12825.1"/>
    </source>
</evidence>
<reference evidence="1 2" key="1">
    <citation type="submission" date="2019-05" db="EMBL/GenBank/DDBJ databases">
        <title>Another draft genome of Portunus trituberculatus and its Hox gene families provides insights of decapod evolution.</title>
        <authorList>
            <person name="Jeong J.-H."/>
            <person name="Song I."/>
            <person name="Kim S."/>
            <person name="Choi T."/>
            <person name="Kim D."/>
            <person name="Ryu S."/>
            <person name="Kim W."/>
        </authorList>
    </citation>
    <scope>NUCLEOTIDE SEQUENCE [LARGE SCALE GENOMIC DNA]</scope>
    <source>
        <tissue evidence="1">Muscle</tissue>
    </source>
</reference>
<dbReference type="EMBL" id="VSRR010000239">
    <property type="protein sequence ID" value="MPC12825.1"/>
    <property type="molecule type" value="Genomic_DNA"/>
</dbReference>
<name>A0A5B7CUG6_PORTR</name>
<protein>
    <submittedName>
        <fullName evidence="1">Uncharacterized protein</fullName>
    </submittedName>
</protein>
<comment type="caution">
    <text evidence="1">The sequence shown here is derived from an EMBL/GenBank/DDBJ whole genome shotgun (WGS) entry which is preliminary data.</text>
</comment>